<dbReference type="InterPro" id="IPR003593">
    <property type="entry name" value="AAA+_ATPase"/>
</dbReference>
<keyword evidence="7" id="KW-1185">Reference proteome</keyword>
<dbReference type="GO" id="GO:0005524">
    <property type="term" value="F:ATP binding"/>
    <property type="evidence" value="ECO:0007669"/>
    <property type="project" value="UniProtKB-KW"/>
</dbReference>
<dbReference type="Gene3D" id="3.40.50.300">
    <property type="entry name" value="P-loop containing nucleotide triphosphate hydrolases"/>
    <property type="match status" value="1"/>
</dbReference>
<dbReference type="Proteomes" id="UP000032061">
    <property type="component" value="Unassembled WGS sequence"/>
</dbReference>
<gene>
    <name evidence="5" type="ORF">B0A73_12600</name>
    <name evidence="4" type="ORF">IW18_14350</name>
</gene>
<dbReference type="GO" id="GO:0016887">
    <property type="term" value="F:ATP hydrolysis activity"/>
    <property type="evidence" value="ECO:0007669"/>
    <property type="project" value="InterPro"/>
</dbReference>
<keyword evidence="2" id="KW-0067">ATP-binding</keyword>
<evidence type="ECO:0000256" key="2">
    <source>
        <dbReference type="ARBA" id="ARBA00022840"/>
    </source>
</evidence>
<dbReference type="PANTHER" id="PTHR43158:SF1">
    <property type="entry name" value="ABC TRANSPORTER, ATP-BINDING PROTEIN"/>
    <property type="match status" value="1"/>
</dbReference>
<organism evidence="4 6">
    <name type="scientific">Flavobacterium hibernum</name>
    <dbReference type="NCBI Taxonomy" id="37752"/>
    <lineage>
        <taxon>Bacteria</taxon>
        <taxon>Pseudomonadati</taxon>
        <taxon>Bacteroidota</taxon>
        <taxon>Flavobacteriia</taxon>
        <taxon>Flavobacteriales</taxon>
        <taxon>Flavobacteriaceae</taxon>
        <taxon>Flavobacterium</taxon>
    </lineage>
</organism>
<accession>A0A0D0F2G9</accession>
<dbReference type="OrthoDB" id="9801987at2"/>
<dbReference type="SUPFAM" id="SSF52540">
    <property type="entry name" value="P-loop containing nucleoside triphosphate hydrolases"/>
    <property type="match status" value="1"/>
</dbReference>
<name>A0A0D0F2G9_9FLAO</name>
<evidence type="ECO:0000313" key="6">
    <source>
        <dbReference type="Proteomes" id="UP000032061"/>
    </source>
</evidence>
<dbReference type="STRING" id="37752.IW18_14350"/>
<dbReference type="EMBL" id="MUGX01000013">
    <property type="protein sequence ID" value="OXA87143.1"/>
    <property type="molecule type" value="Genomic_DNA"/>
</dbReference>
<reference evidence="4 6" key="1">
    <citation type="submission" date="2015-01" db="EMBL/GenBank/DDBJ databases">
        <title>Genome of Flavobacterium hibernum DSM 12611.</title>
        <authorList>
            <person name="Stropko S.J."/>
            <person name="Pipes S.E."/>
            <person name="Newman J.D."/>
        </authorList>
    </citation>
    <scope>NUCLEOTIDE SEQUENCE [LARGE SCALE GENOMIC DNA]</scope>
    <source>
        <strain evidence="4 6">DSM 12611</strain>
    </source>
</reference>
<dbReference type="Proteomes" id="UP000198302">
    <property type="component" value="Unassembled WGS sequence"/>
</dbReference>
<sequence>MKKHILEVDGIRKKFNERVVLSDVYLKCETSEIIGLLGRNGSGKSTLLRIIFGIEAAADKCIRIDSVSKNNKNVLLNEISYLSQEQFLPNYLSVQKAISLSIDKESRKAFCEDEFVKSLLDKKISHLSGGELRYLEIKIVLSNPSKFVLLDEPYNGLSPLMVDKVNEMIKANSNKKGIIITDHNYQNVIKISSRIILIKEGRTHTIENNTELVEKGYLTSFSAL</sequence>
<dbReference type="EMBL" id="JPRK01000011">
    <property type="protein sequence ID" value="KIO52297.1"/>
    <property type="molecule type" value="Genomic_DNA"/>
</dbReference>
<dbReference type="Pfam" id="PF00005">
    <property type="entry name" value="ABC_tran"/>
    <property type="match status" value="1"/>
</dbReference>
<dbReference type="RefSeq" id="WP_041518564.1">
    <property type="nucleotide sequence ID" value="NZ_JPRK01000011.1"/>
</dbReference>
<dbReference type="AlphaFoldDB" id="A0A0D0F2G9"/>
<dbReference type="InterPro" id="IPR027417">
    <property type="entry name" value="P-loop_NTPase"/>
</dbReference>
<evidence type="ECO:0000259" key="3">
    <source>
        <dbReference type="PROSITE" id="PS50893"/>
    </source>
</evidence>
<dbReference type="SMART" id="SM00382">
    <property type="entry name" value="AAA"/>
    <property type="match status" value="1"/>
</dbReference>
<dbReference type="InterPro" id="IPR003439">
    <property type="entry name" value="ABC_transporter-like_ATP-bd"/>
</dbReference>
<dbReference type="PANTHER" id="PTHR43158">
    <property type="entry name" value="SKFA PEPTIDE EXPORT ATP-BINDING PROTEIN SKFE"/>
    <property type="match status" value="1"/>
</dbReference>
<evidence type="ECO:0000313" key="7">
    <source>
        <dbReference type="Proteomes" id="UP000198302"/>
    </source>
</evidence>
<reference evidence="5 7" key="2">
    <citation type="submission" date="2016-11" db="EMBL/GenBank/DDBJ databases">
        <title>Whole genomes of Flavobacteriaceae.</title>
        <authorList>
            <person name="Stine C."/>
            <person name="Li C."/>
            <person name="Tadesse D."/>
        </authorList>
    </citation>
    <scope>NUCLEOTIDE SEQUENCE [LARGE SCALE GENOMIC DNA]</scope>
    <source>
        <strain evidence="5 7">ATCC 51468</strain>
    </source>
</reference>
<evidence type="ECO:0000313" key="4">
    <source>
        <dbReference type="EMBL" id="KIO52297.1"/>
    </source>
</evidence>
<feature type="domain" description="ABC transporter" evidence="3">
    <location>
        <begin position="6"/>
        <end position="222"/>
    </location>
</feature>
<proteinExistence type="predicted"/>
<keyword evidence="1" id="KW-0547">Nucleotide-binding</keyword>
<protein>
    <submittedName>
        <fullName evidence="4">ABC transporter</fullName>
    </submittedName>
</protein>
<comment type="caution">
    <text evidence="4">The sequence shown here is derived from an EMBL/GenBank/DDBJ whole genome shotgun (WGS) entry which is preliminary data.</text>
</comment>
<evidence type="ECO:0000313" key="5">
    <source>
        <dbReference type="EMBL" id="OXA87143.1"/>
    </source>
</evidence>
<dbReference type="PROSITE" id="PS50893">
    <property type="entry name" value="ABC_TRANSPORTER_2"/>
    <property type="match status" value="1"/>
</dbReference>
<evidence type="ECO:0000256" key="1">
    <source>
        <dbReference type="ARBA" id="ARBA00022741"/>
    </source>
</evidence>